<dbReference type="PANTHER" id="PTHR35603:SF2">
    <property type="entry name" value="OUTER MEMBRANE LIPOPROTEIN"/>
    <property type="match status" value="1"/>
</dbReference>
<dbReference type="PROSITE" id="PS51257">
    <property type="entry name" value="PROKAR_LIPOPROTEIN"/>
    <property type="match status" value="1"/>
</dbReference>
<dbReference type="EMBL" id="CP119083">
    <property type="protein sequence ID" value="WEF35416.1"/>
    <property type="molecule type" value="Genomic_DNA"/>
</dbReference>
<proteinExistence type="predicted"/>
<feature type="chain" id="PRO_5047470343" evidence="3">
    <location>
        <begin position="23"/>
        <end position="148"/>
    </location>
</feature>
<sequence length="148" mass="15014">MKTTQALSAVMVAVAALTTGCAGTGNLTDTNHSTRADAATYGTIESIQVVRVDPATSGAGAVAGGLVGALVGNQIGSGSGRTAATAAGAIGGAVVGNQVESNRNAPHDVYQINVRLDNGDYRTVNQDSAYDLRSGSRVRLVDGRVYRY</sequence>
<keyword evidence="6" id="KW-1185">Reference proteome</keyword>
<evidence type="ECO:0000313" key="6">
    <source>
        <dbReference type="Proteomes" id="UP001216510"/>
    </source>
</evidence>
<evidence type="ECO:0000256" key="2">
    <source>
        <dbReference type="ARBA" id="ARBA00023136"/>
    </source>
</evidence>
<dbReference type="Proteomes" id="UP001216510">
    <property type="component" value="Chromosome"/>
</dbReference>
<dbReference type="Pfam" id="PF05433">
    <property type="entry name" value="Rick_17kDa_Anti"/>
    <property type="match status" value="1"/>
</dbReference>
<gene>
    <name evidence="5" type="ORF">PX653_11890</name>
</gene>
<organism evidence="5 6">
    <name type="scientific">Pseudoduganella chitinolytica</name>
    <dbReference type="NCBI Taxonomy" id="34070"/>
    <lineage>
        <taxon>Bacteria</taxon>
        <taxon>Pseudomonadati</taxon>
        <taxon>Pseudomonadota</taxon>
        <taxon>Betaproteobacteria</taxon>
        <taxon>Burkholderiales</taxon>
        <taxon>Oxalobacteraceae</taxon>
        <taxon>Telluria group</taxon>
        <taxon>Pseudoduganella</taxon>
    </lineage>
</organism>
<dbReference type="RefSeq" id="WP_277418076.1">
    <property type="nucleotide sequence ID" value="NZ_CP119083.1"/>
</dbReference>
<evidence type="ECO:0000259" key="4">
    <source>
        <dbReference type="Pfam" id="PF05433"/>
    </source>
</evidence>
<keyword evidence="3" id="KW-0732">Signal</keyword>
<evidence type="ECO:0000256" key="3">
    <source>
        <dbReference type="SAM" id="SignalP"/>
    </source>
</evidence>
<comment type="subcellular location">
    <subcellularLocation>
        <location evidence="1">Membrane</location>
    </subcellularLocation>
</comment>
<name>A0ABY8BHI4_9BURK</name>
<reference evidence="5 6" key="1">
    <citation type="submission" date="2023-02" db="EMBL/GenBank/DDBJ databases">
        <title>Gemone sequence of Telluria chitinolytica ACM 3522T.</title>
        <authorList>
            <person name="Frediansyah A."/>
            <person name="Miess H."/>
            <person name="Gross H."/>
        </authorList>
    </citation>
    <scope>NUCLEOTIDE SEQUENCE [LARGE SCALE GENOMIC DNA]</scope>
    <source>
        <strain evidence="5 6">ACM 3522</strain>
    </source>
</reference>
<feature type="domain" description="Glycine zipper 2TM" evidence="4">
    <location>
        <begin position="59"/>
        <end position="100"/>
    </location>
</feature>
<dbReference type="PANTHER" id="PTHR35603">
    <property type="match status" value="1"/>
</dbReference>
<evidence type="ECO:0000256" key="1">
    <source>
        <dbReference type="ARBA" id="ARBA00004370"/>
    </source>
</evidence>
<evidence type="ECO:0000313" key="5">
    <source>
        <dbReference type="EMBL" id="WEF35416.1"/>
    </source>
</evidence>
<feature type="signal peptide" evidence="3">
    <location>
        <begin position="1"/>
        <end position="22"/>
    </location>
</feature>
<accession>A0ABY8BHI4</accession>
<keyword evidence="2" id="KW-0472">Membrane</keyword>
<protein>
    <submittedName>
        <fullName evidence="5">Glycine zipper 2TM domain-containing protein</fullName>
    </submittedName>
</protein>
<dbReference type="InterPro" id="IPR008816">
    <property type="entry name" value="Gly_zipper_2TM_dom"/>
</dbReference>
<dbReference type="InterPro" id="IPR051407">
    <property type="entry name" value="Bact_OM_lipoprot/Surf_antigen"/>
</dbReference>